<dbReference type="AlphaFoldDB" id="A0A8H5HLK3"/>
<keyword evidence="1" id="KW-0597">Phosphoprotein</keyword>
<name>A0A8H5HLK3_9AGAR</name>
<accession>A0A8H5HLK3</accession>
<dbReference type="InterPro" id="IPR008854">
    <property type="entry name" value="TPMT"/>
</dbReference>
<keyword evidence="3" id="KW-0808">Transferase</keyword>
<evidence type="ECO:0000313" key="6">
    <source>
        <dbReference type="Proteomes" id="UP000518752"/>
    </source>
</evidence>
<evidence type="ECO:0000256" key="1">
    <source>
        <dbReference type="ARBA" id="ARBA00022553"/>
    </source>
</evidence>
<keyword evidence="2" id="KW-0489">Methyltransferase</keyword>
<evidence type="ECO:0000256" key="3">
    <source>
        <dbReference type="ARBA" id="ARBA00022679"/>
    </source>
</evidence>
<dbReference type="GO" id="GO:0032259">
    <property type="term" value="P:methylation"/>
    <property type="evidence" value="ECO:0007669"/>
    <property type="project" value="UniProtKB-KW"/>
</dbReference>
<dbReference type="CDD" id="cd02440">
    <property type="entry name" value="AdoMet_MTases"/>
    <property type="match status" value="1"/>
</dbReference>
<dbReference type="PANTHER" id="PTHR32183">
    <property type="match status" value="1"/>
</dbReference>
<evidence type="ECO:0008006" key="7">
    <source>
        <dbReference type="Google" id="ProtNLM"/>
    </source>
</evidence>
<keyword evidence="4" id="KW-0949">S-adenosyl-L-methionine</keyword>
<dbReference type="OrthoDB" id="276151at2759"/>
<dbReference type="InterPro" id="IPR029063">
    <property type="entry name" value="SAM-dependent_MTases_sf"/>
</dbReference>
<evidence type="ECO:0000256" key="2">
    <source>
        <dbReference type="ARBA" id="ARBA00022603"/>
    </source>
</evidence>
<dbReference type="SUPFAM" id="SSF53335">
    <property type="entry name" value="S-adenosyl-L-methionine-dependent methyltransferases"/>
    <property type="match status" value="1"/>
</dbReference>
<evidence type="ECO:0000313" key="5">
    <source>
        <dbReference type="EMBL" id="KAF5385555.1"/>
    </source>
</evidence>
<evidence type="ECO:0000256" key="4">
    <source>
        <dbReference type="ARBA" id="ARBA00022691"/>
    </source>
</evidence>
<dbReference type="Gene3D" id="3.40.50.150">
    <property type="entry name" value="Vaccinia Virus protein VP39"/>
    <property type="match status" value="1"/>
</dbReference>
<dbReference type="Pfam" id="PF05724">
    <property type="entry name" value="TPMT"/>
    <property type="match status" value="1"/>
</dbReference>
<reference evidence="5 6" key="1">
    <citation type="journal article" date="2020" name="ISME J.">
        <title>Uncovering the hidden diversity of litter-decomposition mechanisms in mushroom-forming fungi.</title>
        <authorList>
            <person name="Floudas D."/>
            <person name="Bentzer J."/>
            <person name="Ahren D."/>
            <person name="Johansson T."/>
            <person name="Persson P."/>
            <person name="Tunlid A."/>
        </authorList>
    </citation>
    <scope>NUCLEOTIDE SEQUENCE [LARGE SCALE GENOMIC DNA]</scope>
    <source>
        <strain evidence="5 6">CBS 406.79</strain>
    </source>
</reference>
<dbReference type="PANTHER" id="PTHR32183:SF6">
    <property type="entry name" value="CYSTEINE SULFINATE DESULFINASE_CYSTEINE DESULFURASE AND RELATED ENZYMES"/>
    <property type="match status" value="1"/>
</dbReference>
<protein>
    <recommendedName>
        <fullName evidence="7">Thiol methyltransferase 2</fullName>
    </recommendedName>
</protein>
<sequence>MATTAPSQAEIDSFHKSAFPNANEMRKYLTRDAESWDDVWKHDLTPWEAGAVDIQPPLRQCIESGEVPFPKQGKAMVPGCGRVLPSYALLMFNTSHRLTWLFQQGFDTIYLASALGWDYVLGADVSETAIAAANDLLNKRGVPPSVATKARFETADFFKMSVPDEEKFDLIYDYTFYVAIPPSMRPAWGTKMQELVKPGGHLITLMFPHVKEPYALGPPFWSYSCSGKLCISIARLPRLVSFTANAKAQVP</sequence>
<comment type="caution">
    <text evidence="5">The sequence shown here is derived from an EMBL/GenBank/DDBJ whole genome shotgun (WGS) entry which is preliminary data.</text>
</comment>
<keyword evidence="6" id="KW-1185">Reference proteome</keyword>
<dbReference type="EMBL" id="JAACJN010000039">
    <property type="protein sequence ID" value="KAF5385555.1"/>
    <property type="molecule type" value="Genomic_DNA"/>
</dbReference>
<organism evidence="5 6">
    <name type="scientific">Collybiopsis confluens</name>
    <dbReference type="NCBI Taxonomy" id="2823264"/>
    <lineage>
        <taxon>Eukaryota</taxon>
        <taxon>Fungi</taxon>
        <taxon>Dikarya</taxon>
        <taxon>Basidiomycota</taxon>
        <taxon>Agaricomycotina</taxon>
        <taxon>Agaricomycetes</taxon>
        <taxon>Agaricomycetidae</taxon>
        <taxon>Agaricales</taxon>
        <taxon>Marasmiineae</taxon>
        <taxon>Omphalotaceae</taxon>
        <taxon>Collybiopsis</taxon>
    </lineage>
</organism>
<proteinExistence type="predicted"/>
<gene>
    <name evidence="5" type="ORF">D9757_006742</name>
</gene>
<dbReference type="Proteomes" id="UP000518752">
    <property type="component" value="Unassembled WGS sequence"/>
</dbReference>
<dbReference type="PROSITE" id="PS51585">
    <property type="entry name" value="SAM_MT_TPMT"/>
    <property type="match status" value="1"/>
</dbReference>
<dbReference type="GO" id="GO:0008757">
    <property type="term" value="F:S-adenosylmethionine-dependent methyltransferase activity"/>
    <property type="evidence" value="ECO:0007669"/>
    <property type="project" value="InterPro"/>
</dbReference>